<feature type="domain" description="PLA2c" evidence="11">
    <location>
        <begin position="41"/>
        <end position="614"/>
    </location>
</feature>
<dbReference type="InterPro" id="IPR016035">
    <property type="entry name" value="Acyl_Trfase/lysoPLipase"/>
</dbReference>
<dbReference type="SMART" id="SM00022">
    <property type="entry name" value="PLAc"/>
    <property type="match status" value="1"/>
</dbReference>
<dbReference type="GO" id="GO:0005829">
    <property type="term" value="C:cytosol"/>
    <property type="evidence" value="ECO:0007669"/>
    <property type="project" value="TreeGrafter"/>
</dbReference>
<keyword evidence="13" id="KW-1185">Reference proteome</keyword>
<dbReference type="GO" id="GO:0004623">
    <property type="term" value="F:phospholipase A2 activity"/>
    <property type="evidence" value="ECO:0007669"/>
    <property type="project" value="TreeGrafter"/>
</dbReference>
<keyword evidence="10" id="KW-0812">Transmembrane</keyword>
<keyword evidence="3 9" id="KW-0732">Signal</keyword>
<dbReference type="PANTHER" id="PTHR10728">
    <property type="entry name" value="CYTOSOLIC PHOSPHOLIPASE A2"/>
    <property type="match status" value="1"/>
</dbReference>
<proteinExistence type="inferred from homology"/>
<dbReference type="GO" id="GO:0004622">
    <property type="term" value="F:phosphatidylcholine lysophospholipase activity"/>
    <property type="evidence" value="ECO:0007669"/>
    <property type="project" value="UniProtKB-EC"/>
</dbReference>
<dbReference type="Proteomes" id="UP000053477">
    <property type="component" value="Unassembled WGS sequence"/>
</dbReference>
<dbReference type="Gene3D" id="3.40.1090.10">
    <property type="entry name" value="Cytosolic phospholipase A2 catalytic domain"/>
    <property type="match status" value="1"/>
</dbReference>
<dbReference type="FunCoup" id="A0A0H2RKV4">
    <property type="interactions" value="220"/>
</dbReference>
<dbReference type="InParanoid" id="A0A0H2RKV4"/>
<dbReference type="OrthoDB" id="4084751at2759"/>
<dbReference type="SUPFAM" id="SSF52151">
    <property type="entry name" value="FabD/lysophospholipase-like"/>
    <property type="match status" value="1"/>
</dbReference>
<comment type="similarity">
    <text evidence="1 9">Belongs to the lysophospholipase family.</text>
</comment>
<feature type="chain" id="PRO_5005118473" description="Lysophospholipase" evidence="9">
    <location>
        <begin position="26"/>
        <end position="712"/>
    </location>
</feature>
<evidence type="ECO:0000313" key="12">
    <source>
        <dbReference type="EMBL" id="KLO12267.1"/>
    </source>
</evidence>
<feature type="signal peptide" evidence="9">
    <location>
        <begin position="1"/>
        <end position="25"/>
    </location>
</feature>
<feature type="transmembrane region" description="Helical" evidence="10">
    <location>
        <begin position="647"/>
        <end position="667"/>
    </location>
</feature>
<evidence type="ECO:0000256" key="10">
    <source>
        <dbReference type="SAM" id="Phobius"/>
    </source>
</evidence>
<evidence type="ECO:0000256" key="2">
    <source>
        <dbReference type="ARBA" id="ARBA00013274"/>
    </source>
</evidence>
<keyword evidence="10" id="KW-1133">Transmembrane helix</keyword>
<evidence type="ECO:0000256" key="7">
    <source>
        <dbReference type="ARBA" id="ARBA00023180"/>
    </source>
</evidence>
<evidence type="ECO:0000256" key="5">
    <source>
        <dbReference type="ARBA" id="ARBA00022963"/>
    </source>
</evidence>
<evidence type="ECO:0000256" key="9">
    <source>
        <dbReference type="RuleBase" id="RU362103"/>
    </source>
</evidence>
<keyword evidence="10" id="KW-0472">Membrane</keyword>
<evidence type="ECO:0000256" key="8">
    <source>
        <dbReference type="PROSITE-ProRule" id="PRU00555"/>
    </source>
</evidence>
<accession>A0A0H2RKV4</accession>
<keyword evidence="4 8" id="KW-0378">Hydrolase</keyword>
<evidence type="ECO:0000256" key="1">
    <source>
        <dbReference type="ARBA" id="ARBA00008780"/>
    </source>
</evidence>
<dbReference type="GO" id="GO:0046475">
    <property type="term" value="P:glycerophospholipid catabolic process"/>
    <property type="evidence" value="ECO:0007669"/>
    <property type="project" value="TreeGrafter"/>
</dbReference>
<dbReference type="EC" id="3.1.1.5" evidence="2 9"/>
<sequence>MLPGKGVRLPFSLLSLVLNFVSSDALGLGTPLDYAPNVNVTCPPNDTLIRVFTPQTQSLNELEANYTNTRLNEVIPQAWQDWLGNGSAIGYNLSSFGGNYSKIGIAISGGGYRAAQYGAGVLSGFDARNSSAVAAGTGGMLQVTSYISALSGGSWLTGSLFFNDWPTIPDMIFGNNGNLSGWILDLNLAAPDGLDVFNDENQYFFGSILYSIVAKANLSIYTSITDPWARMISYHFLNETTRQNFFLNDSAHGAGQLWSDIPQIPSVQQHLTPWPLVVANSRPVGSNSTAALTPEPIVYEITPAEFGSWDPNLSAMANMTYVGTHINNGAPPNATGCVTGFDQAGFMMGTSASLFNQILDFADNTLEGFDSSDAKNLIYVLQRQLREVRTRAADVANWPNPFQSIKPDTFEDSSSNWLELIDGSSNLENVPFGALFVKARELDVIIGVDSSADDSSSFPNGTSPLFSQARIATLLNSSHQTFPPIPSSFDEFVSTGVNQRPTFFGCDPTQNPPEFPLVIYMPNAPPLNGDNPVTNTDTFKIQYTAKHSLIFLDQVHNNTIGGFVPNQLGPDPNWGKCLQCAAIDRARLKVTPTIGRSDICTTCFKQYCFNPQNPPNASEIVGRKYTFVDPDPQGVSKVEGFLGNNKAPFIVGLVLLFLLIIAAVFFLRRWKAKKDREYKRLTMEADDAGAPWLAYHERLSTLELPSREGLGK</sequence>
<organism evidence="12 13">
    <name type="scientific">Schizopora paradoxa</name>
    <dbReference type="NCBI Taxonomy" id="27342"/>
    <lineage>
        <taxon>Eukaryota</taxon>
        <taxon>Fungi</taxon>
        <taxon>Dikarya</taxon>
        <taxon>Basidiomycota</taxon>
        <taxon>Agaricomycotina</taxon>
        <taxon>Agaricomycetes</taxon>
        <taxon>Hymenochaetales</taxon>
        <taxon>Schizoporaceae</taxon>
        <taxon>Schizopora</taxon>
    </lineage>
</organism>
<comment type="catalytic activity">
    <reaction evidence="9">
        <text>a 1-acyl-sn-glycero-3-phosphocholine + H2O = sn-glycerol 3-phosphocholine + a fatty acid + H(+)</text>
        <dbReference type="Rhea" id="RHEA:15177"/>
        <dbReference type="ChEBI" id="CHEBI:15377"/>
        <dbReference type="ChEBI" id="CHEBI:15378"/>
        <dbReference type="ChEBI" id="CHEBI:16870"/>
        <dbReference type="ChEBI" id="CHEBI:28868"/>
        <dbReference type="ChEBI" id="CHEBI:58168"/>
        <dbReference type="EC" id="3.1.1.5"/>
    </reaction>
</comment>
<keyword evidence="7" id="KW-0325">Glycoprotein</keyword>
<dbReference type="STRING" id="27342.A0A0H2RKV4"/>
<protein>
    <recommendedName>
        <fullName evidence="2 9">Lysophospholipase</fullName>
        <ecNumber evidence="2 9">3.1.1.5</ecNumber>
    </recommendedName>
</protein>
<evidence type="ECO:0000256" key="3">
    <source>
        <dbReference type="ARBA" id="ARBA00022729"/>
    </source>
</evidence>
<dbReference type="InterPro" id="IPR002642">
    <property type="entry name" value="LysoPLipase_cat_dom"/>
</dbReference>
<evidence type="ECO:0000256" key="6">
    <source>
        <dbReference type="ARBA" id="ARBA00023098"/>
    </source>
</evidence>
<evidence type="ECO:0000313" key="13">
    <source>
        <dbReference type="Proteomes" id="UP000053477"/>
    </source>
</evidence>
<reference evidence="12 13" key="1">
    <citation type="submission" date="2015-04" db="EMBL/GenBank/DDBJ databases">
        <title>Complete genome sequence of Schizopora paradoxa KUC8140, a cosmopolitan wood degrader in East Asia.</title>
        <authorList>
            <consortium name="DOE Joint Genome Institute"/>
            <person name="Min B."/>
            <person name="Park H."/>
            <person name="Jang Y."/>
            <person name="Kim J.-J."/>
            <person name="Kim K.H."/>
            <person name="Pangilinan J."/>
            <person name="Lipzen A."/>
            <person name="Riley R."/>
            <person name="Grigoriev I.V."/>
            <person name="Spatafora J.W."/>
            <person name="Choi I.-G."/>
        </authorList>
    </citation>
    <scope>NUCLEOTIDE SEQUENCE [LARGE SCALE GENOMIC DNA]</scope>
    <source>
        <strain evidence="12 13">KUC8140</strain>
    </source>
</reference>
<dbReference type="Pfam" id="PF01735">
    <property type="entry name" value="PLA2_B"/>
    <property type="match status" value="1"/>
</dbReference>
<dbReference type="PROSITE" id="PS51210">
    <property type="entry name" value="PLA2C"/>
    <property type="match status" value="1"/>
</dbReference>
<dbReference type="AlphaFoldDB" id="A0A0H2RKV4"/>
<evidence type="ECO:0000259" key="11">
    <source>
        <dbReference type="PROSITE" id="PS51210"/>
    </source>
</evidence>
<dbReference type="EMBL" id="KQ085981">
    <property type="protein sequence ID" value="KLO12267.1"/>
    <property type="molecule type" value="Genomic_DNA"/>
</dbReference>
<dbReference type="PANTHER" id="PTHR10728:SF33">
    <property type="entry name" value="LYSOPHOSPHOLIPASE 1-RELATED"/>
    <property type="match status" value="1"/>
</dbReference>
<evidence type="ECO:0000256" key="4">
    <source>
        <dbReference type="ARBA" id="ARBA00022801"/>
    </source>
</evidence>
<keyword evidence="6 8" id="KW-0443">Lipid metabolism</keyword>
<keyword evidence="5 8" id="KW-0442">Lipid degradation</keyword>
<gene>
    <name evidence="12" type="ORF">SCHPADRAFT_905279</name>
</gene>
<name>A0A0H2RKV4_9AGAM</name>